<dbReference type="RefSeq" id="WP_067471154.1">
    <property type="nucleotide sequence ID" value="NZ_CP015961.1"/>
</dbReference>
<evidence type="ECO:0000256" key="1">
    <source>
        <dbReference type="ARBA" id="ARBA00007120"/>
    </source>
</evidence>
<dbReference type="SUPFAM" id="SSF49777">
    <property type="entry name" value="PEBP-like"/>
    <property type="match status" value="1"/>
</dbReference>
<sequence>MSQFRTPNPYDALPELPTLKVSSETFTEGQTLPTAQTSGKMGVDGGEDQSPQLSWEAGPEGTRSYVVTCFDPDAPTASGFWHWAVANIPAGTTSLPVGAGTPDSGDLPQGAITLRNDASFKGFVGAAPPEGHGPHRYIFAVHAISEDSLPMEDDSSVAFLGFNMFFKAIARGTLTGLYEA</sequence>
<evidence type="ECO:0000313" key="4">
    <source>
        <dbReference type="Proteomes" id="UP000186104"/>
    </source>
</evidence>
<gene>
    <name evidence="3" type="ORF">BJL86_1651</name>
</gene>
<comment type="similarity">
    <text evidence="1">Belongs to the UPF0098 family.</text>
</comment>
<dbReference type="Proteomes" id="UP000186104">
    <property type="component" value="Chromosome"/>
</dbReference>
<dbReference type="CDD" id="cd00865">
    <property type="entry name" value="PEBP_bact_arch"/>
    <property type="match status" value="1"/>
</dbReference>
<dbReference type="Gene3D" id="3.90.280.10">
    <property type="entry name" value="PEBP-like"/>
    <property type="match status" value="1"/>
</dbReference>
<reference evidence="3 4" key="1">
    <citation type="submission" date="2016-06" db="EMBL/GenBank/DDBJ databases">
        <title>Complete genome sequence of a saline-alkali tolerant type strain Dietzia timorensis ID05-A0528T.</title>
        <authorList>
            <person name="Wu X."/>
        </authorList>
    </citation>
    <scope>NUCLEOTIDE SEQUENCE [LARGE SCALE GENOMIC DNA]</scope>
    <source>
        <strain evidence="3 4">ID05-A0528</strain>
    </source>
</reference>
<accession>A0A173LLM1</accession>
<name>A0A173LLM1_9ACTN</name>
<evidence type="ECO:0000256" key="2">
    <source>
        <dbReference type="SAM" id="MobiDB-lite"/>
    </source>
</evidence>
<dbReference type="OrthoDB" id="9797506at2"/>
<feature type="region of interest" description="Disordered" evidence="2">
    <location>
        <begin position="1"/>
        <end position="58"/>
    </location>
</feature>
<dbReference type="InterPro" id="IPR036610">
    <property type="entry name" value="PEBP-like_sf"/>
</dbReference>
<dbReference type="KEGG" id="dtm:BJL86_1651"/>
<dbReference type="PANTHER" id="PTHR30289">
    <property type="entry name" value="UNCHARACTERIZED PROTEIN YBCL-RELATED"/>
    <property type="match status" value="1"/>
</dbReference>
<proteinExistence type="inferred from homology"/>
<dbReference type="InterPro" id="IPR005247">
    <property type="entry name" value="YbhB_YbcL/LppC-like"/>
</dbReference>
<dbReference type="EMBL" id="CP015961">
    <property type="protein sequence ID" value="ANI92428.1"/>
    <property type="molecule type" value="Genomic_DNA"/>
</dbReference>
<feature type="compositionally biased region" description="Polar residues" evidence="2">
    <location>
        <begin position="20"/>
        <end position="39"/>
    </location>
</feature>
<dbReference type="Pfam" id="PF01161">
    <property type="entry name" value="PBP"/>
    <property type="match status" value="1"/>
</dbReference>
<dbReference type="PANTHER" id="PTHR30289:SF1">
    <property type="entry name" value="PEBP (PHOSPHATIDYLETHANOLAMINE-BINDING PROTEIN) FAMILY PROTEIN"/>
    <property type="match status" value="1"/>
</dbReference>
<evidence type="ECO:0000313" key="3">
    <source>
        <dbReference type="EMBL" id="ANI92428.1"/>
    </source>
</evidence>
<protein>
    <submittedName>
        <fullName evidence="3">UPF0098 protein</fullName>
    </submittedName>
</protein>
<organism evidence="3 4">
    <name type="scientific">Dietzia timorensis</name>
    <dbReference type="NCBI Taxonomy" id="499555"/>
    <lineage>
        <taxon>Bacteria</taxon>
        <taxon>Bacillati</taxon>
        <taxon>Actinomycetota</taxon>
        <taxon>Actinomycetes</taxon>
        <taxon>Mycobacteriales</taxon>
        <taxon>Dietziaceae</taxon>
        <taxon>Dietzia</taxon>
    </lineage>
</organism>
<keyword evidence="4" id="KW-1185">Reference proteome</keyword>
<dbReference type="NCBIfam" id="TIGR00481">
    <property type="entry name" value="YbhB/YbcL family Raf kinase inhibitor-like protein"/>
    <property type="match status" value="1"/>
</dbReference>
<dbReference type="InterPro" id="IPR008914">
    <property type="entry name" value="PEBP"/>
</dbReference>
<dbReference type="AlphaFoldDB" id="A0A173LLM1"/>
<dbReference type="STRING" id="499555.BJL86_1651"/>